<organism evidence="2 3">
    <name type="scientific">Cryptococcus deuterogattii Ram5</name>
    <dbReference type="NCBI Taxonomy" id="1296110"/>
    <lineage>
        <taxon>Eukaryota</taxon>
        <taxon>Fungi</taxon>
        <taxon>Dikarya</taxon>
        <taxon>Basidiomycota</taxon>
        <taxon>Agaricomycotina</taxon>
        <taxon>Tremellomycetes</taxon>
        <taxon>Tremellales</taxon>
        <taxon>Cryptococcaceae</taxon>
        <taxon>Cryptococcus</taxon>
        <taxon>Cryptococcus gattii species complex</taxon>
    </lineage>
</organism>
<feature type="compositionally biased region" description="Polar residues" evidence="1">
    <location>
        <begin position="1"/>
        <end position="12"/>
    </location>
</feature>
<dbReference type="EMBL" id="KN847904">
    <property type="protein sequence ID" value="KIR39945.1"/>
    <property type="molecule type" value="Genomic_DNA"/>
</dbReference>
<evidence type="ECO:0000313" key="2">
    <source>
        <dbReference type="EMBL" id="KIR39945.1"/>
    </source>
</evidence>
<sequence>MSPTQYTASGCSVGSGNGDGIRSPTTPSPRRTRTSRPCTTCRSKKIKFPDVTSNGPCAFCSSNPNTTCEFVPATGKVYRVIPMRFGDNRLSIAAPFQAKSSTVSCVPQNPSHYTQYSPVPSTQQLWEDAAPLQNSADYLCSQEVRGSNMAGQLPSPPFTPSIHTAKDGIDTDESYFQLTGPPLGHYSAVNYNDDQMSYFEQQRSVYSLLDDDRGIYGGYGDPPSLGNAFTSIWDPPYPPRSEH</sequence>
<accession>A0A0D0V4S0</accession>
<reference evidence="2 3" key="1">
    <citation type="submission" date="2015-01" db="EMBL/GenBank/DDBJ databases">
        <title>The Genome Sequence of Cryptococcus gattii Ram5.</title>
        <authorList>
            <consortium name="The Broad Institute Genomics Platform"/>
            <person name="Cuomo C."/>
            <person name="Litvintseva A."/>
            <person name="Chen Y."/>
            <person name="Heitman J."/>
            <person name="Sun S."/>
            <person name="Springer D."/>
            <person name="Dromer F."/>
            <person name="Young S."/>
            <person name="Zeng Q."/>
            <person name="Gargeya S."/>
            <person name="Abouelleil A."/>
            <person name="Alvarado L."/>
            <person name="Chapman S.B."/>
            <person name="Gainer-Dewar J."/>
            <person name="Goldberg J."/>
            <person name="Griggs A."/>
            <person name="Gujja S."/>
            <person name="Hansen M."/>
            <person name="Howarth C."/>
            <person name="Imamovic A."/>
            <person name="Larimer J."/>
            <person name="Murphy C."/>
            <person name="Naylor J."/>
            <person name="Pearson M."/>
            <person name="Priest M."/>
            <person name="Roberts A."/>
            <person name="Saif S."/>
            <person name="Shea T."/>
            <person name="Sykes S."/>
            <person name="Wortman J."/>
            <person name="Nusbaum C."/>
            <person name="Birren B."/>
        </authorList>
    </citation>
    <scope>NUCLEOTIDE SEQUENCE [LARGE SCALE GENOMIC DNA]</scope>
    <source>
        <strain evidence="2 3">Ram5</strain>
    </source>
</reference>
<dbReference type="Proteomes" id="UP000053392">
    <property type="component" value="Unassembled WGS sequence"/>
</dbReference>
<gene>
    <name evidence="2" type="ORF">I313_03864</name>
</gene>
<keyword evidence="3" id="KW-1185">Reference proteome</keyword>
<dbReference type="GO" id="GO:0008270">
    <property type="term" value="F:zinc ion binding"/>
    <property type="evidence" value="ECO:0007669"/>
    <property type="project" value="InterPro"/>
</dbReference>
<feature type="compositionally biased region" description="Low complexity" evidence="1">
    <location>
        <begin position="22"/>
        <end position="37"/>
    </location>
</feature>
<dbReference type="OrthoDB" id="10644833at2759"/>
<dbReference type="AlphaFoldDB" id="A0A0D0V4S0"/>
<proteinExistence type="predicted"/>
<evidence type="ECO:0000313" key="3">
    <source>
        <dbReference type="Proteomes" id="UP000053392"/>
    </source>
</evidence>
<dbReference type="InterPro" id="IPR001138">
    <property type="entry name" value="Zn2Cys6_DnaBD"/>
</dbReference>
<protein>
    <submittedName>
        <fullName evidence="2">Unplaced genomic scaffold supercont1.9, whole genome shotgun sequence</fullName>
    </submittedName>
</protein>
<dbReference type="HOGENOM" id="CLU_1142557_0_0_1"/>
<name>A0A0D0V4S0_9TREE</name>
<feature type="region of interest" description="Disordered" evidence="1">
    <location>
        <begin position="1"/>
        <end position="37"/>
    </location>
</feature>
<evidence type="ECO:0000256" key="1">
    <source>
        <dbReference type="SAM" id="MobiDB-lite"/>
    </source>
</evidence>
<dbReference type="GO" id="GO:0000981">
    <property type="term" value="F:DNA-binding transcription factor activity, RNA polymerase II-specific"/>
    <property type="evidence" value="ECO:0007669"/>
    <property type="project" value="InterPro"/>
</dbReference>
<dbReference type="CDD" id="cd00067">
    <property type="entry name" value="GAL4"/>
    <property type="match status" value="1"/>
</dbReference>